<comment type="cofactor">
    <cofactor evidence="1">
        <name>FMN</name>
        <dbReference type="ChEBI" id="CHEBI:58210"/>
    </cofactor>
</comment>
<dbReference type="Gene3D" id="3.40.109.10">
    <property type="entry name" value="NADH Oxidase"/>
    <property type="match status" value="1"/>
</dbReference>
<dbReference type="AlphaFoldDB" id="A0A6J6CBQ2"/>
<evidence type="ECO:0000256" key="3">
    <source>
        <dbReference type="ARBA" id="ARBA00022630"/>
    </source>
</evidence>
<keyword evidence="4" id="KW-0288">FMN</keyword>
<dbReference type="InterPro" id="IPR026021">
    <property type="entry name" value="YdjA-like"/>
</dbReference>
<dbReference type="PANTHER" id="PTHR43821:SF1">
    <property type="entry name" value="NAD(P)H NITROREDUCTASE YDJA-RELATED"/>
    <property type="match status" value="1"/>
</dbReference>
<sequence>MTENNHEIIANNIRARRTSMLVDKNREVPRSVIEELCELATWAPNHKRTWPWRFAVITGEAQLRFGNTVAQAMQSFGDEPAKVEKARTKYARTPALIVIGSIAGDSELQTAENRDSAAAAVQNFMLAATSRGLATYWGSCPKGANDPVAEFCGFESNTKVVCIMYLGWATTQVETPQRPAANITFLEK</sequence>
<evidence type="ECO:0000313" key="9">
    <source>
        <dbReference type="EMBL" id="CAB4548860.1"/>
    </source>
</evidence>
<keyword evidence="6" id="KW-0560">Oxidoreductase</keyword>
<comment type="similarity">
    <text evidence="2">Belongs to the nitroreductase family.</text>
</comment>
<evidence type="ECO:0000256" key="5">
    <source>
        <dbReference type="ARBA" id="ARBA00022857"/>
    </source>
</evidence>
<dbReference type="SUPFAM" id="SSF55469">
    <property type="entry name" value="FMN-dependent nitroreductase-like"/>
    <property type="match status" value="1"/>
</dbReference>
<evidence type="ECO:0000259" key="8">
    <source>
        <dbReference type="Pfam" id="PF00881"/>
    </source>
</evidence>
<protein>
    <submittedName>
        <fullName evidence="9">Unannotated protein</fullName>
    </submittedName>
</protein>
<evidence type="ECO:0000256" key="6">
    <source>
        <dbReference type="ARBA" id="ARBA00023002"/>
    </source>
</evidence>
<dbReference type="Pfam" id="PF00881">
    <property type="entry name" value="Nitroreductase"/>
    <property type="match status" value="1"/>
</dbReference>
<keyword evidence="7" id="KW-0520">NAD</keyword>
<dbReference type="EMBL" id="CAEZSL010000134">
    <property type="protein sequence ID" value="CAB4548860.1"/>
    <property type="molecule type" value="Genomic_DNA"/>
</dbReference>
<accession>A0A6J6CBQ2</accession>
<gene>
    <name evidence="9" type="ORF">UFOPK1421_01142</name>
</gene>
<dbReference type="InterPro" id="IPR052530">
    <property type="entry name" value="NAD(P)H_nitroreductase"/>
</dbReference>
<evidence type="ECO:0000256" key="1">
    <source>
        <dbReference type="ARBA" id="ARBA00001917"/>
    </source>
</evidence>
<dbReference type="PANTHER" id="PTHR43821">
    <property type="entry name" value="NAD(P)H NITROREDUCTASE YDJA-RELATED"/>
    <property type="match status" value="1"/>
</dbReference>
<evidence type="ECO:0000256" key="7">
    <source>
        <dbReference type="ARBA" id="ARBA00023027"/>
    </source>
</evidence>
<keyword evidence="5" id="KW-0521">NADP</keyword>
<evidence type="ECO:0000256" key="2">
    <source>
        <dbReference type="ARBA" id="ARBA00007118"/>
    </source>
</evidence>
<proteinExistence type="inferred from homology"/>
<feature type="domain" description="Nitroreductase" evidence="8">
    <location>
        <begin position="13"/>
        <end position="168"/>
    </location>
</feature>
<keyword evidence="3" id="KW-0285">Flavoprotein</keyword>
<name>A0A6J6CBQ2_9ZZZZ</name>
<organism evidence="9">
    <name type="scientific">freshwater metagenome</name>
    <dbReference type="NCBI Taxonomy" id="449393"/>
    <lineage>
        <taxon>unclassified sequences</taxon>
        <taxon>metagenomes</taxon>
        <taxon>ecological metagenomes</taxon>
    </lineage>
</organism>
<dbReference type="GO" id="GO:0016491">
    <property type="term" value="F:oxidoreductase activity"/>
    <property type="evidence" value="ECO:0007669"/>
    <property type="project" value="UniProtKB-KW"/>
</dbReference>
<dbReference type="CDD" id="cd02135">
    <property type="entry name" value="YdjA-like"/>
    <property type="match status" value="1"/>
</dbReference>
<evidence type="ECO:0000256" key="4">
    <source>
        <dbReference type="ARBA" id="ARBA00022643"/>
    </source>
</evidence>
<dbReference type="InterPro" id="IPR029479">
    <property type="entry name" value="Nitroreductase"/>
</dbReference>
<dbReference type="InterPro" id="IPR000415">
    <property type="entry name" value="Nitroreductase-like"/>
</dbReference>
<reference evidence="9" key="1">
    <citation type="submission" date="2020-05" db="EMBL/GenBank/DDBJ databases">
        <authorList>
            <person name="Chiriac C."/>
            <person name="Salcher M."/>
            <person name="Ghai R."/>
            <person name="Kavagutti S V."/>
        </authorList>
    </citation>
    <scope>NUCLEOTIDE SEQUENCE</scope>
</reference>